<dbReference type="OrthoDB" id="7827681at2759"/>
<dbReference type="STRING" id="158441.A0A226EM07"/>
<keyword evidence="3" id="KW-0496">Mitochondrion</keyword>
<comment type="subcellular location">
    <subcellularLocation>
        <location evidence="1">Mitochondrion outer membrane</location>
    </subcellularLocation>
</comment>
<keyword evidence="3" id="KW-1000">Mitochondrion outer membrane</keyword>
<dbReference type="InterPro" id="IPR027246">
    <property type="entry name" value="Porin_Euk/Tom40"/>
</dbReference>
<keyword evidence="2" id="KW-0812">Transmembrane</keyword>
<dbReference type="AlphaFoldDB" id="A0A226EM07"/>
<comment type="caution">
    <text evidence="5">The sequence shown here is derived from an EMBL/GenBank/DDBJ whole genome shotgun (WGS) entry which is preliminary data.</text>
</comment>
<keyword evidence="6" id="KW-1185">Reference proteome</keyword>
<sequence>MIASSLTCGYLDPGASYLLVRVDSRGLITGSYFQQVTPCLELGVVSMPNSEDGPKMDIATKFALSPQVLTLRGKVNNRSELGVGCDFQVVKGMTLSFSSAIDLKTFNSGSHKFGIGLAFAHVRNFFSSGGKNRFEPHPESIHHRSALFTPNGETRRLFFHGILLDRGENPCLAFLGWKVEEEGRTRCNITNRTDTPVFSLRLTLRIVRNSEIRSTERSQSAERRKEKKSAAVHITSLTGKQ</sequence>
<dbReference type="GO" id="GO:0005741">
    <property type="term" value="C:mitochondrial outer membrane"/>
    <property type="evidence" value="ECO:0007669"/>
    <property type="project" value="UniProtKB-SubCell"/>
</dbReference>
<feature type="compositionally biased region" description="Basic and acidic residues" evidence="4">
    <location>
        <begin position="213"/>
        <end position="224"/>
    </location>
</feature>
<accession>A0A226EM07</accession>
<keyword evidence="2" id="KW-1134">Transmembrane beta strand</keyword>
<dbReference type="Gene3D" id="2.40.160.10">
    <property type="entry name" value="Porin"/>
    <property type="match status" value="1"/>
</dbReference>
<dbReference type="GO" id="GO:0055085">
    <property type="term" value="P:transmembrane transport"/>
    <property type="evidence" value="ECO:0007669"/>
    <property type="project" value="InterPro"/>
</dbReference>
<evidence type="ECO:0000256" key="3">
    <source>
        <dbReference type="ARBA" id="ARBA00022787"/>
    </source>
</evidence>
<dbReference type="EMBL" id="LNIX01000003">
    <property type="protein sequence ID" value="OXA57596.1"/>
    <property type="molecule type" value="Genomic_DNA"/>
</dbReference>
<name>A0A226EM07_FOLCA</name>
<keyword evidence="2" id="KW-0472">Membrane</keyword>
<evidence type="ECO:0000256" key="4">
    <source>
        <dbReference type="SAM" id="MobiDB-lite"/>
    </source>
</evidence>
<dbReference type="Proteomes" id="UP000198287">
    <property type="component" value="Unassembled WGS sequence"/>
</dbReference>
<gene>
    <name evidence="5" type="ORF">Fcan01_08146</name>
</gene>
<evidence type="ECO:0000256" key="2">
    <source>
        <dbReference type="ARBA" id="ARBA00022452"/>
    </source>
</evidence>
<dbReference type="Pfam" id="PF01459">
    <property type="entry name" value="Porin_3"/>
    <property type="match status" value="1"/>
</dbReference>
<organism evidence="5 6">
    <name type="scientific">Folsomia candida</name>
    <name type="common">Springtail</name>
    <dbReference type="NCBI Taxonomy" id="158441"/>
    <lineage>
        <taxon>Eukaryota</taxon>
        <taxon>Metazoa</taxon>
        <taxon>Ecdysozoa</taxon>
        <taxon>Arthropoda</taxon>
        <taxon>Hexapoda</taxon>
        <taxon>Collembola</taxon>
        <taxon>Entomobryomorpha</taxon>
        <taxon>Isotomoidea</taxon>
        <taxon>Isotomidae</taxon>
        <taxon>Proisotominae</taxon>
        <taxon>Folsomia</taxon>
    </lineage>
</organism>
<reference evidence="5 6" key="1">
    <citation type="submission" date="2015-12" db="EMBL/GenBank/DDBJ databases">
        <title>The genome of Folsomia candida.</title>
        <authorList>
            <person name="Faddeeva A."/>
            <person name="Derks M.F."/>
            <person name="Anvar Y."/>
            <person name="Smit S."/>
            <person name="Van Straalen N."/>
            <person name="Roelofs D."/>
        </authorList>
    </citation>
    <scope>NUCLEOTIDE SEQUENCE [LARGE SCALE GENOMIC DNA]</scope>
    <source>
        <strain evidence="5 6">VU population</strain>
        <tissue evidence="5">Whole body</tissue>
    </source>
</reference>
<dbReference type="InterPro" id="IPR023614">
    <property type="entry name" value="Porin_dom_sf"/>
</dbReference>
<proteinExistence type="predicted"/>
<evidence type="ECO:0000256" key="1">
    <source>
        <dbReference type="ARBA" id="ARBA00004294"/>
    </source>
</evidence>
<evidence type="ECO:0000313" key="6">
    <source>
        <dbReference type="Proteomes" id="UP000198287"/>
    </source>
</evidence>
<feature type="region of interest" description="Disordered" evidence="4">
    <location>
        <begin position="213"/>
        <end position="241"/>
    </location>
</feature>
<evidence type="ECO:0000313" key="5">
    <source>
        <dbReference type="EMBL" id="OXA57596.1"/>
    </source>
</evidence>
<protein>
    <submittedName>
        <fullName evidence="5">Voltage-dependent anion-selective channel</fullName>
    </submittedName>
</protein>